<evidence type="ECO:0000256" key="3">
    <source>
        <dbReference type="ARBA" id="ARBA00022475"/>
    </source>
</evidence>
<feature type="transmembrane region" description="Helical" evidence="7">
    <location>
        <begin position="7"/>
        <end position="24"/>
    </location>
</feature>
<dbReference type="InterPro" id="IPR050638">
    <property type="entry name" value="AA-Vitamin_Transporters"/>
</dbReference>
<keyword evidence="6 7" id="KW-0472">Membrane</keyword>
<evidence type="ECO:0000259" key="8">
    <source>
        <dbReference type="Pfam" id="PF00892"/>
    </source>
</evidence>
<feature type="transmembrane region" description="Helical" evidence="7">
    <location>
        <begin position="106"/>
        <end position="125"/>
    </location>
</feature>
<dbReference type="KEGG" id="tbk:HF295_03695"/>
<sequence>MLRNKSVRYIAIVYAILAALFYGFGTPLSKLLLVHISPYLLSSLLYFGAGIGMLFVVLFTKSQRKSRFVNEFKKRDLKFIILMIALDIIAPILLMIGLTTTNASTASLLNNFEIVFTGIIAMIFFKEIVGRKMWVAISLIVLAGAMLTFEDFTGFHISIGALFVLGASLS</sequence>
<dbReference type="GO" id="GO:0005886">
    <property type="term" value="C:plasma membrane"/>
    <property type="evidence" value="ECO:0007669"/>
    <property type="project" value="UniProtKB-SubCell"/>
</dbReference>
<feature type="transmembrane region" description="Helical" evidence="7">
    <location>
        <begin position="79"/>
        <end position="100"/>
    </location>
</feature>
<evidence type="ECO:0000256" key="4">
    <source>
        <dbReference type="ARBA" id="ARBA00022692"/>
    </source>
</evidence>
<feature type="domain" description="EamA" evidence="8">
    <location>
        <begin position="10"/>
        <end position="147"/>
    </location>
</feature>
<keyword evidence="4 7" id="KW-0812">Transmembrane</keyword>
<evidence type="ECO:0000256" key="5">
    <source>
        <dbReference type="ARBA" id="ARBA00022989"/>
    </source>
</evidence>
<protein>
    <submittedName>
        <fullName evidence="9">DMT family transporter</fullName>
    </submittedName>
</protein>
<name>A0A7L6N454_9MOLU</name>
<evidence type="ECO:0000256" key="2">
    <source>
        <dbReference type="ARBA" id="ARBA00007362"/>
    </source>
</evidence>
<dbReference type="Pfam" id="PF00892">
    <property type="entry name" value="EamA"/>
    <property type="match status" value="1"/>
</dbReference>
<dbReference type="InterPro" id="IPR037185">
    <property type="entry name" value="EmrE-like"/>
</dbReference>
<dbReference type="AlphaFoldDB" id="A0A7L6N454"/>
<keyword evidence="3" id="KW-1003">Cell membrane</keyword>
<evidence type="ECO:0000256" key="6">
    <source>
        <dbReference type="ARBA" id="ARBA00023136"/>
    </source>
</evidence>
<gene>
    <name evidence="9" type="ORF">HF295_03695</name>
</gene>
<comment type="similarity">
    <text evidence="2">Belongs to the EamA transporter family.</text>
</comment>
<organism evidence="9 10">
    <name type="scientific">Hujiaoplasma nucleasis</name>
    <dbReference type="NCBI Taxonomy" id="2725268"/>
    <lineage>
        <taxon>Bacteria</taxon>
        <taxon>Bacillati</taxon>
        <taxon>Mycoplasmatota</taxon>
        <taxon>Mollicutes</taxon>
        <taxon>Candidatus Izemoplasmatales</taxon>
        <taxon>Hujiaoplasmataceae</taxon>
        <taxon>Hujiaoplasma</taxon>
    </lineage>
</organism>
<dbReference type="Gene3D" id="1.10.3730.20">
    <property type="match status" value="1"/>
</dbReference>
<feature type="transmembrane region" description="Helical" evidence="7">
    <location>
        <begin position="36"/>
        <end position="59"/>
    </location>
</feature>
<dbReference type="EMBL" id="CP051151">
    <property type="protein sequence ID" value="QLY40008.1"/>
    <property type="molecule type" value="Genomic_DNA"/>
</dbReference>
<keyword evidence="10" id="KW-1185">Reference proteome</keyword>
<evidence type="ECO:0000313" key="9">
    <source>
        <dbReference type="EMBL" id="QLY40008.1"/>
    </source>
</evidence>
<dbReference type="RefSeq" id="WP_312032503.1">
    <property type="nucleotide sequence ID" value="NZ_CP051151.1"/>
</dbReference>
<dbReference type="PANTHER" id="PTHR32322">
    <property type="entry name" value="INNER MEMBRANE TRANSPORTER"/>
    <property type="match status" value="1"/>
</dbReference>
<comment type="subcellular location">
    <subcellularLocation>
        <location evidence="1">Cell membrane</location>
        <topology evidence="1">Multi-pass membrane protein</topology>
    </subcellularLocation>
</comment>
<evidence type="ECO:0000256" key="1">
    <source>
        <dbReference type="ARBA" id="ARBA00004651"/>
    </source>
</evidence>
<reference evidence="9 10" key="1">
    <citation type="submission" date="2020-04" db="EMBL/GenBank/DDBJ databases">
        <authorList>
            <person name="Zheng R.K."/>
            <person name="Sun C.M."/>
        </authorList>
    </citation>
    <scope>NUCLEOTIDE SEQUENCE [LARGE SCALE GENOMIC DNA]</scope>
    <source>
        <strain evidence="10">zrk29</strain>
    </source>
</reference>
<evidence type="ECO:0000256" key="7">
    <source>
        <dbReference type="SAM" id="Phobius"/>
    </source>
</evidence>
<dbReference type="PANTHER" id="PTHR32322:SF18">
    <property type="entry name" value="S-ADENOSYLMETHIONINE_S-ADENOSYLHOMOCYSTEINE TRANSPORTER"/>
    <property type="match status" value="1"/>
</dbReference>
<feature type="transmembrane region" description="Helical" evidence="7">
    <location>
        <begin position="137"/>
        <end position="165"/>
    </location>
</feature>
<keyword evidence="5 7" id="KW-1133">Transmembrane helix</keyword>
<dbReference type="InterPro" id="IPR000620">
    <property type="entry name" value="EamA_dom"/>
</dbReference>
<dbReference type="SUPFAM" id="SSF103481">
    <property type="entry name" value="Multidrug resistance efflux transporter EmrE"/>
    <property type="match status" value="1"/>
</dbReference>
<accession>A0A7L6N454</accession>
<evidence type="ECO:0000313" key="10">
    <source>
        <dbReference type="Proteomes" id="UP000512167"/>
    </source>
</evidence>
<dbReference type="Proteomes" id="UP000512167">
    <property type="component" value="Chromosome"/>
</dbReference>
<proteinExistence type="inferred from homology"/>